<name>A0A0E9XBU8_ANGAN</name>
<feature type="region of interest" description="Disordered" evidence="1">
    <location>
        <begin position="1"/>
        <end position="26"/>
    </location>
</feature>
<accession>A0A0E9XBU8</accession>
<sequence length="26" mass="2750">MRGRAPSWSGTLSGPHSGPRRSAGRQ</sequence>
<dbReference type="AlphaFoldDB" id="A0A0E9XBU8"/>
<organism evidence="2">
    <name type="scientific">Anguilla anguilla</name>
    <name type="common">European freshwater eel</name>
    <name type="synonym">Muraena anguilla</name>
    <dbReference type="NCBI Taxonomy" id="7936"/>
    <lineage>
        <taxon>Eukaryota</taxon>
        <taxon>Metazoa</taxon>
        <taxon>Chordata</taxon>
        <taxon>Craniata</taxon>
        <taxon>Vertebrata</taxon>
        <taxon>Euteleostomi</taxon>
        <taxon>Actinopterygii</taxon>
        <taxon>Neopterygii</taxon>
        <taxon>Teleostei</taxon>
        <taxon>Anguilliformes</taxon>
        <taxon>Anguillidae</taxon>
        <taxon>Anguilla</taxon>
    </lineage>
</organism>
<protein>
    <submittedName>
        <fullName evidence="2">Uncharacterized protein</fullName>
    </submittedName>
</protein>
<reference evidence="2" key="2">
    <citation type="journal article" date="2015" name="Fish Shellfish Immunol.">
        <title>Early steps in the European eel (Anguilla anguilla)-Vibrio vulnificus interaction in the gills: Role of the RtxA13 toxin.</title>
        <authorList>
            <person name="Callol A."/>
            <person name="Pajuelo D."/>
            <person name="Ebbesson L."/>
            <person name="Teles M."/>
            <person name="MacKenzie S."/>
            <person name="Amaro C."/>
        </authorList>
    </citation>
    <scope>NUCLEOTIDE SEQUENCE</scope>
</reference>
<proteinExistence type="predicted"/>
<dbReference type="EMBL" id="GBXM01008448">
    <property type="protein sequence ID" value="JAI00130.1"/>
    <property type="molecule type" value="Transcribed_RNA"/>
</dbReference>
<evidence type="ECO:0000313" key="2">
    <source>
        <dbReference type="EMBL" id="JAI00130.1"/>
    </source>
</evidence>
<evidence type="ECO:0000256" key="1">
    <source>
        <dbReference type="SAM" id="MobiDB-lite"/>
    </source>
</evidence>
<reference evidence="2" key="1">
    <citation type="submission" date="2014-11" db="EMBL/GenBank/DDBJ databases">
        <authorList>
            <person name="Amaro Gonzalez C."/>
        </authorList>
    </citation>
    <scope>NUCLEOTIDE SEQUENCE</scope>
</reference>